<feature type="domain" description="C-type lectin" evidence="3">
    <location>
        <begin position="110"/>
        <end position="225"/>
    </location>
</feature>
<gene>
    <name evidence="4" type="primary">MRC1_1</name>
    <name evidence="4" type="ORF">GWK47_018987</name>
</gene>
<dbReference type="AlphaFoldDB" id="A0A8J4XUP9"/>
<reference evidence="4" key="1">
    <citation type="submission" date="2020-07" db="EMBL/GenBank/DDBJ databases">
        <title>The High-quality genome of the commercially important snow crab, Chionoecetes opilio.</title>
        <authorList>
            <person name="Jeong J.-H."/>
            <person name="Ryu S."/>
        </authorList>
    </citation>
    <scope>NUCLEOTIDE SEQUENCE</scope>
    <source>
        <strain evidence="4">MADBK_172401_WGS</strain>
        <tissue evidence="4">Digestive gland</tissue>
    </source>
</reference>
<dbReference type="SMART" id="SM00034">
    <property type="entry name" value="CLECT"/>
    <property type="match status" value="2"/>
</dbReference>
<accession>A0A8J4XUP9</accession>
<feature type="compositionally biased region" description="Basic and acidic residues" evidence="2">
    <location>
        <begin position="353"/>
        <end position="374"/>
    </location>
</feature>
<dbReference type="OrthoDB" id="6381385at2759"/>
<dbReference type="EMBL" id="JACEEZ010022645">
    <property type="protein sequence ID" value="KAG0712211.1"/>
    <property type="molecule type" value="Genomic_DNA"/>
</dbReference>
<dbReference type="CDD" id="cd00037">
    <property type="entry name" value="CLECT"/>
    <property type="match status" value="2"/>
</dbReference>
<evidence type="ECO:0000259" key="3">
    <source>
        <dbReference type="PROSITE" id="PS50041"/>
    </source>
</evidence>
<dbReference type="PROSITE" id="PS50041">
    <property type="entry name" value="C_TYPE_LECTIN_2"/>
    <property type="match status" value="2"/>
</dbReference>
<dbReference type="PANTHER" id="PTHR22803">
    <property type="entry name" value="MANNOSE, PHOSPHOLIPASE, LECTIN RECEPTOR RELATED"/>
    <property type="match status" value="1"/>
</dbReference>
<dbReference type="Pfam" id="PF00059">
    <property type="entry name" value="Lectin_C"/>
    <property type="match status" value="2"/>
</dbReference>
<feature type="domain" description="C-type lectin" evidence="3">
    <location>
        <begin position="10"/>
        <end position="82"/>
    </location>
</feature>
<evidence type="ECO:0000256" key="2">
    <source>
        <dbReference type="SAM" id="MobiDB-lite"/>
    </source>
</evidence>
<feature type="region of interest" description="Disordered" evidence="2">
    <location>
        <begin position="330"/>
        <end position="374"/>
    </location>
</feature>
<dbReference type="Proteomes" id="UP000770661">
    <property type="component" value="Unassembled WGS sequence"/>
</dbReference>
<keyword evidence="5" id="KW-1185">Reference proteome</keyword>
<comment type="caution">
    <text evidence="4">The sequence shown here is derived from an EMBL/GenBank/DDBJ whole genome shotgun (WGS) entry which is preliminary data.</text>
</comment>
<evidence type="ECO:0000313" key="4">
    <source>
        <dbReference type="EMBL" id="KAG0712211.1"/>
    </source>
</evidence>
<dbReference type="InterPro" id="IPR016187">
    <property type="entry name" value="CTDL_fold"/>
</dbReference>
<dbReference type="SUPFAM" id="SSF56436">
    <property type="entry name" value="C-type lectin-like"/>
    <property type="match status" value="3"/>
</dbReference>
<dbReference type="InterPro" id="IPR050111">
    <property type="entry name" value="C-type_lectin/snaclec_domain"/>
</dbReference>
<dbReference type="PROSITE" id="PS00615">
    <property type="entry name" value="C_TYPE_LECTIN_1"/>
    <property type="match status" value="1"/>
</dbReference>
<keyword evidence="1" id="KW-1015">Disulfide bond</keyword>
<protein>
    <submittedName>
        <fullName evidence="4">Macrophage mannose receptor 1</fullName>
    </submittedName>
</protein>
<organism evidence="4 5">
    <name type="scientific">Chionoecetes opilio</name>
    <name type="common">Atlantic snow crab</name>
    <name type="synonym">Cancer opilio</name>
    <dbReference type="NCBI Taxonomy" id="41210"/>
    <lineage>
        <taxon>Eukaryota</taxon>
        <taxon>Metazoa</taxon>
        <taxon>Ecdysozoa</taxon>
        <taxon>Arthropoda</taxon>
        <taxon>Crustacea</taxon>
        <taxon>Multicrustacea</taxon>
        <taxon>Malacostraca</taxon>
        <taxon>Eumalacostraca</taxon>
        <taxon>Eucarida</taxon>
        <taxon>Decapoda</taxon>
        <taxon>Pleocyemata</taxon>
        <taxon>Brachyura</taxon>
        <taxon>Eubrachyura</taxon>
        <taxon>Majoidea</taxon>
        <taxon>Majidae</taxon>
        <taxon>Chionoecetes</taxon>
    </lineage>
</organism>
<dbReference type="InterPro" id="IPR016186">
    <property type="entry name" value="C-type_lectin-like/link_sf"/>
</dbReference>
<dbReference type="InterPro" id="IPR001304">
    <property type="entry name" value="C-type_lectin-like"/>
</dbReference>
<evidence type="ECO:0000256" key="1">
    <source>
        <dbReference type="ARBA" id="ARBA00023157"/>
    </source>
</evidence>
<evidence type="ECO:0000313" key="5">
    <source>
        <dbReference type="Proteomes" id="UP000770661"/>
    </source>
</evidence>
<sequence>MAGVGGMGTWLGMKKQENHYLWVDQTPVTLTSWAAGEPSGAKASLLGRRRQKAEECVETLTHSRAGQWNDVACSERRAFVCQAPMEAQTGPSPSPAGPSCAPSDPLYLRTGNHCYHYVLTPRPWQEAEDTCALEGAHLATALTRTEAAAVWVVAMEARLEEAWLGLRHEQEHGAFRWSSGWPLLHAPWSPHTNTSEGEGMCAAVSSSSGQWVARPCLTARPFICHLANDVSGVSERASRGSCPDGRWLDFGGANCYPPSGNRGPGTNARYSCVLEGGDLTSIASAAEMSLVTLTVHDLTQAVWIGLVREANGAHSYHPIIAHRALGKREITDGGERGGNKAMKKRRPVNSIRQRGDRQVKEMRGLSGEGDGRDK</sequence>
<dbReference type="InterPro" id="IPR018378">
    <property type="entry name" value="C-type_lectin_CS"/>
</dbReference>
<dbReference type="Gene3D" id="3.10.100.10">
    <property type="entry name" value="Mannose-Binding Protein A, subunit A"/>
    <property type="match status" value="3"/>
</dbReference>
<proteinExistence type="predicted"/>
<keyword evidence="4" id="KW-0675">Receptor</keyword>
<name>A0A8J4XUP9_CHIOP</name>